<evidence type="ECO:0000256" key="1">
    <source>
        <dbReference type="SAM" id="MobiDB-lite"/>
    </source>
</evidence>
<keyword evidence="5" id="KW-1185">Reference proteome</keyword>
<feature type="chain" id="PRO_5046375507" description="GmrSD restriction endonucleases C-terminal domain-containing protein" evidence="2">
    <location>
        <begin position="26"/>
        <end position="263"/>
    </location>
</feature>
<feature type="domain" description="GmrSD restriction endonucleases C-terminal" evidence="3">
    <location>
        <begin position="107"/>
        <end position="242"/>
    </location>
</feature>
<gene>
    <name evidence="4" type="ORF">GCM10022286_31010</name>
</gene>
<evidence type="ECO:0000313" key="5">
    <source>
        <dbReference type="Proteomes" id="UP001415169"/>
    </source>
</evidence>
<feature type="region of interest" description="Disordered" evidence="1">
    <location>
        <begin position="30"/>
        <end position="64"/>
    </location>
</feature>
<comment type="caution">
    <text evidence="4">The sequence shown here is derived from an EMBL/GenBank/DDBJ whole genome shotgun (WGS) entry which is preliminary data.</text>
</comment>
<proteinExistence type="predicted"/>
<evidence type="ECO:0000259" key="3">
    <source>
        <dbReference type="Pfam" id="PF07510"/>
    </source>
</evidence>
<evidence type="ECO:0000256" key="2">
    <source>
        <dbReference type="SAM" id="SignalP"/>
    </source>
</evidence>
<dbReference type="InterPro" id="IPR011089">
    <property type="entry name" value="GmrSD_C"/>
</dbReference>
<protein>
    <recommendedName>
        <fullName evidence="3">GmrSD restriction endonucleases C-terminal domain-containing protein</fullName>
    </recommendedName>
</protein>
<sequence length="263" mass="27593">MGRTRVTWLVVAAVVAAGLISGAMANGRSSHAQTADRGFGPTPSATLVTPSAAPPVQASPAPSPASGTALALLDALPVKNAQGGVKYQRTTDFGEAWLDMDRNGCDTRNDILARDLRGITRNSYCEVLTGTLADPYTGQTIAFQRGEKTSALVQIDHVVALGDAWQTGAQAWTQQKREEFANDPGNLLAVDEHSNESKGDKDAAAWLPALASYRCAYVARQVSVKAAYGLWVEPAEKAAMVSVLGRCPGQPATAARFAAVLGL</sequence>
<evidence type="ECO:0000313" key="4">
    <source>
        <dbReference type="EMBL" id="GAA4166403.1"/>
    </source>
</evidence>
<dbReference type="RefSeq" id="WP_344792799.1">
    <property type="nucleotide sequence ID" value="NZ_BAABBV010000002.1"/>
</dbReference>
<reference evidence="4" key="2">
    <citation type="submission" date="2023-12" db="EMBL/GenBank/DDBJ databases">
        <authorList>
            <person name="Sun Q."/>
            <person name="Inoue M."/>
        </authorList>
    </citation>
    <scope>NUCLEOTIDE SEQUENCE</scope>
    <source>
        <strain evidence="4">JCM 17590</strain>
    </source>
</reference>
<dbReference type="Pfam" id="PF07510">
    <property type="entry name" value="GmrSD_C"/>
    <property type="match status" value="1"/>
</dbReference>
<feature type="signal peptide" evidence="2">
    <location>
        <begin position="1"/>
        <end position="25"/>
    </location>
</feature>
<dbReference type="PANTHER" id="PTHR24094:SF15">
    <property type="entry name" value="AMP-DEPENDENT SYNTHETASE_LIGASE DOMAIN-CONTAINING PROTEIN-RELATED"/>
    <property type="match status" value="1"/>
</dbReference>
<dbReference type="Proteomes" id="UP001415169">
    <property type="component" value="Unassembled WGS sequence"/>
</dbReference>
<name>A0ABP7ZNT6_9MICO</name>
<organism evidence="4 5">
    <name type="scientific">Gryllotalpicola daejeonensis</name>
    <dbReference type="NCBI Taxonomy" id="993087"/>
    <lineage>
        <taxon>Bacteria</taxon>
        <taxon>Bacillati</taxon>
        <taxon>Actinomycetota</taxon>
        <taxon>Actinomycetes</taxon>
        <taxon>Micrococcales</taxon>
        <taxon>Microbacteriaceae</taxon>
        <taxon>Gryllotalpicola</taxon>
    </lineage>
</organism>
<accession>A0ABP7ZNT6</accession>
<reference evidence="4" key="1">
    <citation type="journal article" date="2014" name="Int. J. Syst. Evol. Microbiol.">
        <title>Complete genome of a new Firmicutes species belonging to the dominant human colonic microbiota ('Ruminococcus bicirculans') reveals two chromosomes and a selective capacity to utilize plant glucans.</title>
        <authorList>
            <consortium name="NISC Comparative Sequencing Program"/>
            <person name="Wegmann U."/>
            <person name="Louis P."/>
            <person name="Goesmann A."/>
            <person name="Henrissat B."/>
            <person name="Duncan S.H."/>
            <person name="Flint H.J."/>
        </authorList>
    </citation>
    <scope>NUCLEOTIDE SEQUENCE</scope>
    <source>
        <strain evidence="4">JCM 17590</strain>
    </source>
</reference>
<keyword evidence="2" id="KW-0732">Signal</keyword>
<dbReference type="EMBL" id="BAABBV010000002">
    <property type="protein sequence ID" value="GAA4166403.1"/>
    <property type="molecule type" value="Genomic_DNA"/>
</dbReference>
<feature type="compositionally biased region" description="Low complexity" evidence="1">
    <location>
        <begin position="50"/>
        <end position="64"/>
    </location>
</feature>
<dbReference type="PANTHER" id="PTHR24094">
    <property type="entry name" value="SECRETED PROTEIN"/>
    <property type="match status" value="1"/>
</dbReference>